<keyword evidence="17" id="KW-1185">Reference proteome</keyword>
<dbReference type="EMBL" id="JABXYJ010000016">
    <property type="protein sequence ID" value="NVO79464.1"/>
    <property type="molecule type" value="Genomic_DNA"/>
</dbReference>
<dbReference type="GO" id="GO:0005886">
    <property type="term" value="C:plasma membrane"/>
    <property type="evidence" value="ECO:0007669"/>
    <property type="project" value="UniProtKB-SubCell"/>
</dbReference>
<dbReference type="RefSeq" id="WP_176805171.1">
    <property type="nucleotide sequence ID" value="NZ_JABXYJ010000016.1"/>
</dbReference>
<feature type="transmembrane region" description="Helical" evidence="15">
    <location>
        <begin position="51"/>
        <end position="71"/>
    </location>
</feature>
<evidence type="ECO:0000256" key="12">
    <source>
        <dbReference type="ARBA" id="ARBA00023136"/>
    </source>
</evidence>
<evidence type="ECO:0000256" key="6">
    <source>
        <dbReference type="ARBA" id="ARBA00022475"/>
    </source>
</evidence>
<dbReference type="AlphaFoldDB" id="A0A850QSX1"/>
<keyword evidence="4" id="KW-0813">Transport</keyword>
<dbReference type="GO" id="GO:0015097">
    <property type="term" value="F:mercury ion transmembrane transporter activity"/>
    <property type="evidence" value="ECO:0007669"/>
    <property type="project" value="InterPro"/>
</dbReference>
<keyword evidence="9" id="KW-0479">Metal-binding</keyword>
<evidence type="ECO:0000313" key="17">
    <source>
        <dbReference type="Proteomes" id="UP000588051"/>
    </source>
</evidence>
<comment type="function">
    <text evidence="14">Involved in mercury resistance. Probably transfers a mercuric ion from the periplasmic Hg(2+)-binding protein MerP to the cytoplasmic mercuric reductase MerA.</text>
</comment>
<name>A0A850QSX1_9BURK</name>
<keyword evidence="11 15" id="KW-1133">Transmembrane helix</keyword>
<evidence type="ECO:0000256" key="1">
    <source>
        <dbReference type="ARBA" id="ARBA00004429"/>
    </source>
</evidence>
<keyword evidence="8 15" id="KW-0812">Transmembrane</keyword>
<keyword evidence="7" id="KW-0997">Cell inner membrane</keyword>
<evidence type="ECO:0000256" key="7">
    <source>
        <dbReference type="ARBA" id="ARBA00022519"/>
    </source>
</evidence>
<comment type="caution">
    <text evidence="16">The sequence shown here is derived from an EMBL/GenBank/DDBJ whole genome shotgun (WGS) entry which is preliminary data.</text>
</comment>
<evidence type="ECO:0000256" key="14">
    <source>
        <dbReference type="ARBA" id="ARBA00045720"/>
    </source>
</evidence>
<evidence type="ECO:0000256" key="10">
    <source>
        <dbReference type="ARBA" id="ARBA00022914"/>
    </source>
</evidence>
<comment type="similarity">
    <text evidence="2">Belongs to the MerT family.</text>
</comment>
<protein>
    <recommendedName>
        <fullName evidence="3">Mercuric transport protein MerT</fullName>
    </recommendedName>
    <alternativeName>
        <fullName evidence="13">Mercury ion transport protein</fullName>
    </alternativeName>
</protein>
<reference evidence="16 17" key="1">
    <citation type="submission" date="2020-06" db="EMBL/GenBank/DDBJ databases">
        <authorList>
            <person name="Qiu C."/>
            <person name="Liu Z."/>
        </authorList>
    </citation>
    <scope>NUCLEOTIDE SEQUENCE [LARGE SCALE GENOMIC DNA]</scope>
    <source>
        <strain evidence="16 17">EM 1</strain>
    </source>
</reference>
<evidence type="ECO:0000256" key="3">
    <source>
        <dbReference type="ARBA" id="ARBA00017053"/>
    </source>
</evidence>
<keyword evidence="12 15" id="KW-0472">Membrane</keyword>
<feature type="transmembrane region" description="Helical" evidence="15">
    <location>
        <begin position="12"/>
        <end position="39"/>
    </location>
</feature>
<evidence type="ECO:0000256" key="11">
    <source>
        <dbReference type="ARBA" id="ARBA00022989"/>
    </source>
</evidence>
<evidence type="ECO:0000256" key="8">
    <source>
        <dbReference type="ARBA" id="ARBA00022692"/>
    </source>
</evidence>
<keyword evidence="6" id="KW-1003">Cell membrane</keyword>
<evidence type="ECO:0000256" key="4">
    <source>
        <dbReference type="ARBA" id="ARBA00022448"/>
    </source>
</evidence>
<accession>A0A850QSX1</accession>
<keyword evidence="5" id="KW-0475">Mercuric resistance</keyword>
<keyword evidence="10" id="KW-0476">Mercury</keyword>
<comment type="subcellular location">
    <subcellularLocation>
        <location evidence="1">Cell inner membrane</location>
        <topology evidence="1">Multi-pass membrane protein</topology>
    </subcellularLocation>
</comment>
<organism evidence="16 17">
    <name type="scientific">Undibacterium oligocarboniphilum</name>
    <dbReference type="NCBI Taxonomy" id="666702"/>
    <lineage>
        <taxon>Bacteria</taxon>
        <taxon>Pseudomonadati</taxon>
        <taxon>Pseudomonadota</taxon>
        <taxon>Betaproteobacteria</taxon>
        <taxon>Burkholderiales</taxon>
        <taxon>Oxalobacteraceae</taxon>
        <taxon>Undibacterium</taxon>
    </lineage>
</organism>
<proteinExistence type="inferred from homology"/>
<evidence type="ECO:0000256" key="2">
    <source>
        <dbReference type="ARBA" id="ARBA00008224"/>
    </source>
</evidence>
<dbReference type="GO" id="GO:0046872">
    <property type="term" value="F:metal ion binding"/>
    <property type="evidence" value="ECO:0007669"/>
    <property type="project" value="UniProtKB-KW"/>
</dbReference>
<dbReference type="Pfam" id="PF02411">
    <property type="entry name" value="MerT"/>
    <property type="match status" value="1"/>
</dbReference>
<evidence type="ECO:0000256" key="13">
    <source>
        <dbReference type="ARBA" id="ARBA00030934"/>
    </source>
</evidence>
<dbReference type="InterPro" id="IPR003457">
    <property type="entry name" value="Transprt_MerT"/>
</dbReference>
<evidence type="ECO:0000313" key="16">
    <source>
        <dbReference type="EMBL" id="NVO79464.1"/>
    </source>
</evidence>
<feature type="transmembrane region" description="Helical" evidence="15">
    <location>
        <begin position="92"/>
        <end position="114"/>
    </location>
</feature>
<evidence type="ECO:0000256" key="9">
    <source>
        <dbReference type="ARBA" id="ARBA00022723"/>
    </source>
</evidence>
<sequence>MKQLGGKSALVAGMLAAIAASVCCVGPLVLFVLGIGGAWASNMTALEPYRPIFICLTLLFLGWAFRKLYLVSQICTPGTPCADPRKVKQQRIIFWVVTALIFGLLAVPRLALLFY</sequence>
<dbReference type="Gene3D" id="1.10.287.910">
    <property type="entry name" value="bacterial mercury transporter, merf"/>
    <property type="match status" value="1"/>
</dbReference>
<dbReference type="Proteomes" id="UP000588051">
    <property type="component" value="Unassembled WGS sequence"/>
</dbReference>
<evidence type="ECO:0000256" key="5">
    <source>
        <dbReference type="ARBA" id="ARBA00022466"/>
    </source>
</evidence>
<gene>
    <name evidence="16" type="ORF">HV832_16725</name>
</gene>
<evidence type="ECO:0000256" key="15">
    <source>
        <dbReference type="SAM" id="Phobius"/>
    </source>
</evidence>